<protein>
    <recommendedName>
        <fullName evidence="4">SKICH domain-containing protein</fullName>
    </recommendedName>
</protein>
<comment type="caution">
    <text evidence="5">The sequence shown here is derived from an EMBL/GenBank/DDBJ whole genome shotgun (WGS) entry which is preliminary data.</text>
</comment>
<proteinExistence type="predicted"/>
<organism evidence="5 6">
    <name type="scientific">Dissostichus mawsoni</name>
    <name type="common">Antarctic cod</name>
    <dbReference type="NCBI Taxonomy" id="36200"/>
    <lineage>
        <taxon>Eukaryota</taxon>
        <taxon>Metazoa</taxon>
        <taxon>Chordata</taxon>
        <taxon>Craniata</taxon>
        <taxon>Vertebrata</taxon>
        <taxon>Euteleostomi</taxon>
        <taxon>Actinopterygii</taxon>
        <taxon>Neopterygii</taxon>
        <taxon>Teleostei</taxon>
        <taxon>Neoteleostei</taxon>
        <taxon>Acanthomorphata</taxon>
        <taxon>Eupercaria</taxon>
        <taxon>Perciformes</taxon>
        <taxon>Notothenioidei</taxon>
        <taxon>Nototheniidae</taxon>
        <taxon>Dissostichus</taxon>
    </lineage>
</organism>
<evidence type="ECO:0000313" key="6">
    <source>
        <dbReference type="Proteomes" id="UP000518266"/>
    </source>
</evidence>
<feature type="domain" description="SKICH" evidence="4">
    <location>
        <begin position="49"/>
        <end position="139"/>
    </location>
</feature>
<keyword evidence="6" id="KW-1185">Reference proteome</keyword>
<name>A0A7J5YYR6_DISMA</name>
<feature type="region of interest" description="Disordered" evidence="3">
    <location>
        <begin position="194"/>
        <end position="215"/>
    </location>
</feature>
<feature type="compositionally biased region" description="Basic and acidic residues" evidence="3">
    <location>
        <begin position="204"/>
        <end position="213"/>
    </location>
</feature>
<feature type="region of interest" description="Disordered" evidence="3">
    <location>
        <begin position="273"/>
        <end position="295"/>
    </location>
</feature>
<dbReference type="Gene3D" id="2.60.40.2840">
    <property type="match status" value="1"/>
</dbReference>
<dbReference type="EMBL" id="JAAKFY010000008">
    <property type="protein sequence ID" value="KAF3853941.1"/>
    <property type="molecule type" value="Genomic_DNA"/>
</dbReference>
<dbReference type="InterPro" id="IPR041611">
    <property type="entry name" value="SKICH"/>
</dbReference>
<feature type="region of interest" description="Disordered" evidence="3">
    <location>
        <begin position="525"/>
        <end position="560"/>
    </location>
</feature>
<evidence type="ECO:0000256" key="1">
    <source>
        <dbReference type="ARBA" id="ARBA00023054"/>
    </source>
</evidence>
<feature type="coiled-coil region" evidence="2">
    <location>
        <begin position="298"/>
        <end position="521"/>
    </location>
</feature>
<dbReference type="Gene3D" id="6.20.250.40">
    <property type="match status" value="1"/>
</dbReference>
<reference evidence="5 6" key="1">
    <citation type="submission" date="2020-03" db="EMBL/GenBank/DDBJ databases">
        <title>Dissostichus mawsoni Genome sequencing and assembly.</title>
        <authorList>
            <person name="Park H."/>
        </authorList>
    </citation>
    <scope>NUCLEOTIDE SEQUENCE [LARGE SCALE GENOMIC DNA]</scope>
    <source>
        <strain evidence="5">DM0001</strain>
        <tissue evidence="5">Muscle</tissue>
    </source>
</reference>
<dbReference type="PANTHER" id="PTHR31915:SF10">
    <property type="entry name" value="CALCIUM-BINDING AND COILED-COIL DOMAIN 2"/>
    <property type="match status" value="1"/>
</dbReference>
<dbReference type="Gene3D" id="6.10.250.3110">
    <property type="match status" value="1"/>
</dbReference>
<accession>A0A7J5YYR6</accession>
<dbReference type="InterPro" id="IPR051002">
    <property type="entry name" value="UBA_autophagy_assoc_protein"/>
</dbReference>
<dbReference type="PANTHER" id="PTHR31915">
    <property type="entry name" value="SKICH DOMAIN-CONTAINING PROTEIN"/>
    <property type="match status" value="1"/>
</dbReference>
<evidence type="ECO:0000256" key="3">
    <source>
        <dbReference type="SAM" id="MobiDB-lite"/>
    </source>
</evidence>
<feature type="compositionally biased region" description="Polar residues" evidence="3">
    <location>
        <begin position="273"/>
        <end position="287"/>
    </location>
</feature>
<evidence type="ECO:0000256" key="2">
    <source>
        <dbReference type="SAM" id="Coils"/>
    </source>
</evidence>
<keyword evidence="1 2" id="KW-0175">Coiled coil</keyword>
<gene>
    <name evidence="5" type="ORF">F7725_014629</name>
</gene>
<feature type="compositionally biased region" description="Polar residues" evidence="3">
    <location>
        <begin position="547"/>
        <end position="556"/>
    </location>
</feature>
<evidence type="ECO:0000259" key="4">
    <source>
        <dbReference type="Pfam" id="PF17751"/>
    </source>
</evidence>
<dbReference type="AlphaFoldDB" id="A0A7J5YYR6"/>
<dbReference type="OrthoDB" id="10015001at2759"/>
<evidence type="ECO:0000313" key="5">
    <source>
        <dbReference type="EMBL" id="KAF3853941.1"/>
    </source>
</evidence>
<dbReference type="Proteomes" id="UP000518266">
    <property type="component" value="Unassembled WGS sequence"/>
</dbReference>
<sequence length="638" mass="73719">MNELEANTRRGAFFGWNVLRYALSLSQAGAPMENPAEAEDRNPHTFSQVVFTDTPYSYPPSTPGITCCYTLTAAFQPNPRDWVGIFKVGWSSTRDYHTFVWVEPSLDEYYLPKDEVEFYQFCYVNSTGKVRGASTPFCFRSPEEQSMEGSMDDDLLVITTQEQLEKSVQEKSNLQKELDQIRKENQMLKNDLQKEQQEAASLKEQNDQKEKEMSQLVKQMDQIKGENDNLQSTLQQQVKETDNAKVCISVVLTLVCRQQEILTQMTKQMETQQHEATVQKGRSQSLSLDGESKQNEKYNRAVIKINQMKEEREELNRKINDQSAEISTLESQLRGTQRELLKLKDNDQLLQVDLQSSEKEKERLSVELQKLQSLTHNMDNLKRENQELHKRLSQQETLPNCPEDDLREKCQTLATQLQEVQLQLVSEREEAKKSVRQSEFLEKDLLEVREQSEKIIRSLEKEQRKSNKIELQLADAHAAIADIEGIVEDKEDMIMLLRHEKEGLQKENQSLNNDIDGLRRVYDEHHSVPPADLPSREPETPPRAASASPTDNWQPQPDTPEVHVYDTIENAYSFPPGSAEDTEQEVLVCPHCQESFPGITQHELEQHERSHRLCPYCTLICDNMEQAVYEDHVYGHEL</sequence>
<dbReference type="Pfam" id="PF17751">
    <property type="entry name" value="SKICH"/>
    <property type="match status" value="1"/>
</dbReference>